<feature type="region of interest" description="Disordered" evidence="1">
    <location>
        <begin position="396"/>
        <end position="462"/>
    </location>
</feature>
<reference evidence="2 3" key="1">
    <citation type="journal article" date="2019" name="PLoS ONE">
        <title>Comparative genome analysis indicates high evolutionary potential of pathogenicity genes in Colletotrichum tanaceti.</title>
        <authorList>
            <person name="Lelwala R.V."/>
            <person name="Korhonen P.K."/>
            <person name="Young N.D."/>
            <person name="Scott J.B."/>
            <person name="Ades P.A."/>
            <person name="Gasser R.B."/>
            <person name="Taylor P.W.J."/>
        </authorList>
    </citation>
    <scope>NUCLEOTIDE SEQUENCE [LARGE SCALE GENOMIC DNA]</scope>
    <source>
        <strain evidence="2">BRIP57314</strain>
    </source>
</reference>
<feature type="compositionally biased region" description="Basic and acidic residues" evidence="1">
    <location>
        <begin position="272"/>
        <end position="322"/>
    </location>
</feature>
<keyword evidence="3" id="KW-1185">Reference proteome</keyword>
<feature type="compositionally biased region" description="Acidic residues" evidence="1">
    <location>
        <begin position="396"/>
        <end position="407"/>
    </location>
</feature>
<evidence type="ECO:0000313" key="2">
    <source>
        <dbReference type="EMBL" id="TKW58911.1"/>
    </source>
</evidence>
<feature type="compositionally biased region" description="Basic and acidic residues" evidence="1">
    <location>
        <begin position="408"/>
        <end position="437"/>
    </location>
</feature>
<dbReference type="EMBL" id="PJEX01000017">
    <property type="protein sequence ID" value="TKW58911.1"/>
    <property type="molecule type" value="Genomic_DNA"/>
</dbReference>
<feature type="region of interest" description="Disordered" evidence="1">
    <location>
        <begin position="220"/>
        <end position="332"/>
    </location>
</feature>
<feature type="compositionally biased region" description="Basic and acidic residues" evidence="1">
    <location>
        <begin position="233"/>
        <end position="246"/>
    </location>
</feature>
<gene>
    <name evidence="2" type="ORF">CTA1_645</name>
</gene>
<organism evidence="2 3">
    <name type="scientific">Colletotrichum tanaceti</name>
    <dbReference type="NCBI Taxonomy" id="1306861"/>
    <lineage>
        <taxon>Eukaryota</taxon>
        <taxon>Fungi</taxon>
        <taxon>Dikarya</taxon>
        <taxon>Ascomycota</taxon>
        <taxon>Pezizomycotina</taxon>
        <taxon>Sordariomycetes</taxon>
        <taxon>Hypocreomycetidae</taxon>
        <taxon>Glomerellales</taxon>
        <taxon>Glomerellaceae</taxon>
        <taxon>Colletotrichum</taxon>
        <taxon>Colletotrichum destructivum species complex</taxon>
    </lineage>
</organism>
<feature type="region of interest" description="Disordered" evidence="1">
    <location>
        <begin position="1"/>
        <end position="24"/>
    </location>
</feature>
<comment type="caution">
    <text evidence="2">The sequence shown here is derived from an EMBL/GenBank/DDBJ whole genome shotgun (WGS) entry which is preliminary data.</text>
</comment>
<sequence length="611" mass="62238">MKSQQGGEEIVWGPAPQESRVPDSTVRRNAASLEAVDNLLGDLFVGDDDDGLGPEALGEIVAHLDQVWATHGLGVVNDGGGDLGLDGVEERPAKGLLGLPGGPDQLGRTALVLDVAEEGPDARAGGDDHDAVEAGGDAHDAAGGKAAHPDVRGRPLDAVLGPVAGVRHDQREPPGTVLYRFGSRDRGEGVPLEQRAPGQPDEAAVDGNGVAEMQSHGVVGEDLGLDGDLLEEQPGRGDAHGRHDQDPEAGGTDAGGAQRRVRRSSPVVGAEDDLHPEEGEHGPADEPVRLLKEVVVRLAERGPGERNGDGEEAREHPRHDLGSRGLVGGGGGGTLWRELTDGVADVGGQEPGAGRDGGARVDAAEVEDVCAALPDGEGPGPGRVAGEGVEGVDDEVLAGEDGDEEVDGREGAEPGPREPGGDGGERDGRGDVQRADEGEQAAVDDGDAVDEAAVGPGPGLGGDVPAEIGLLVRVGEARSGGRLGGAVVRGEGRRGSPRRLSLPDGDARLFLLVLLGVTGGRGQVLQGPLVHLAVRGQGEGVEEVELCRDGVVWLEGPDVDLNGVQVAVPGRDEPVDLVVDEQRGGLGDGRARVDGCGDTVELDSKALGPLL</sequence>
<evidence type="ECO:0000313" key="3">
    <source>
        <dbReference type="Proteomes" id="UP000310108"/>
    </source>
</evidence>
<accession>A0A4U6XSU0</accession>
<dbReference type="Proteomes" id="UP000310108">
    <property type="component" value="Unassembled WGS sequence"/>
</dbReference>
<feature type="compositionally biased region" description="Acidic residues" evidence="1">
    <location>
        <begin position="438"/>
        <end position="450"/>
    </location>
</feature>
<protein>
    <submittedName>
        <fullName evidence="2">Uncharacterized protein</fullName>
    </submittedName>
</protein>
<name>A0A4U6XSU0_9PEZI</name>
<feature type="compositionally biased region" description="Basic and acidic residues" evidence="1">
    <location>
        <begin position="120"/>
        <end position="153"/>
    </location>
</feature>
<proteinExistence type="predicted"/>
<feature type="region of interest" description="Disordered" evidence="1">
    <location>
        <begin position="166"/>
        <end position="203"/>
    </location>
</feature>
<evidence type="ECO:0000256" key="1">
    <source>
        <dbReference type="SAM" id="MobiDB-lite"/>
    </source>
</evidence>
<dbReference type="AlphaFoldDB" id="A0A4U6XSU0"/>
<feature type="region of interest" description="Disordered" evidence="1">
    <location>
        <begin position="119"/>
        <end position="153"/>
    </location>
</feature>